<sequence>MKALLAPLVVLSIVVGEARHNPDRRGPRPPPFLRNVTSEARRQFFQIVNNMNETVAQQKQRVMSWAEANGIQQLVSEFEANKTRHKTELKQNVTALLAALPAAYQQFSTIVESENLTPLQIKEAVRAFRNSSMKQFSTIVESENLTPLQIKEAVRAFRNTSMKVRKDLEYRL</sequence>
<keyword evidence="4" id="KW-1185">Reference proteome</keyword>
<evidence type="ECO:0000259" key="2">
    <source>
        <dbReference type="Pfam" id="PF02520"/>
    </source>
</evidence>
<dbReference type="InterPro" id="IPR003677">
    <property type="entry name" value="ANIS5_cation-bd"/>
</dbReference>
<organism evidence="4 5">
    <name type="scientific">Heligmosomoides polygyrus</name>
    <name type="common">Parasitic roundworm</name>
    <dbReference type="NCBI Taxonomy" id="6339"/>
    <lineage>
        <taxon>Eukaryota</taxon>
        <taxon>Metazoa</taxon>
        <taxon>Ecdysozoa</taxon>
        <taxon>Nematoda</taxon>
        <taxon>Chromadorea</taxon>
        <taxon>Rhabditida</taxon>
        <taxon>Rhabditina</taxon>
        <taxon>Rhabditomorpha</taxon>
        <taxon>Strongyloidea</taxon>
        <taxon>Heligmosomidae</taxon>
        <taxon>Heligmosomoides</taxon>
    </lineage>
</organism>
<accession>A0A3P7WP58</accession>
<keyword evidence="1" id="KW-0732">Signal</keyword>
<reference evidence="5" key="2">
    <citation type="submission" date="2019-09" db="UniProtKB">
        <authorList>
            <consortium name="WormBaseParasite"/>
        </authorList>
    </citation>
    <scope>IDENTIFICATION</scope>
</reference>
<evidence type="ECO:0000313" key="3">
    <source>
        <dbReference type="EMBL" id="VDO19262.1"/>
    </source>
</evidence>
<evidence type="ECO:0000313" key="4">
    <source>
        <dbReference type="Proteomes" id="UP000050761"/>
    </source>
</evidence>
<dbReference type="OrthoDB" id="5845888at2759"/>
<evidence type="ECO:0000313" key="5">
    <source>
        <dbReference type="WBParaSite" id="HPBE_0000087901-mRNA-1"/>
    </source>
</evidence>
<feature type="signal peptide" evidence="1">
    <location>
        <begin position="1"/>
        <end position="18"/>
    </location>
</feature>
<protein>
    <submittedName>
        <fullName evidence="5">DUF148 domain-containing protein</fullName>
    </submittedName>
</protein>
<name>A0A183F3Y7_HELPZ</name>
<reference evidence="3 4" key="1">
    <citation type="submission" date="2018-11" db="EMBL/GenBank/DDBJ databases">
        <authorList>
            <consortium name="Pathogen Informatics"/>
        </authorList>
    </citation>
    <scope>NUCLEOTIDE SEQUENCE [LARGE SCALE GENOMIC DNA]</scope>
</reference>
<accession>A0A183F3Y7</accession>
<dbReference type="Pfam" id="PF02520">
    <property type="entry name" value="ANIS5_cation-bd"/>
    <property type="match status" value="1"/>
</dbReference>
<dbReference type="PANTHER" id="PTHR21593">
    <property type="entry name" value="PRION-LIKE- Q/N-RICH -DOMAIN-BEARING PROTEIN PROTEIN"/>
    <property type="match status" value="1"/>
</dbReference>
<feature type="domain" description="SXP/RAL-2 family protein Ani s 5-like cation-binding" evidence="2">
    <location>
        <begin position="39"/>
        <end position="139"/>
    </location>
</feature>
<dbReference type="PANTHER" id="PTHR21593:SF36">
    <property type="entry name" value="DUF148 DOMAIN-CONTAINING PROTEIN-RELATED"/>
    <property type="match status" value="1"/>
</dbReference>
<proteinExistence type="predicted"/>
<feature type="chain" id="PRO_5044551232" evidence="1">
    <location>
        <begin position="19"/>
        <end position="172"/>
    </location>
</feature>
<dbReference type="AlphaFoldDB" id="A0A183F3Y7"/>
<dbReference type="Proteomes" id="UP000050761">
    <property type="component" value="Unassembled WGS sequence"/>
</dbReference>
<evidence type="ECO:0000256" key="1">
    <source>
        <dbReference type="SAM" id="SignalP"/>
    </source>
</evidence>
<gene>
    <name evidence="3" type="ORF">HPBE_LOCUS880</name>
</gene>
<dbReference type="InterPro" id="IPR052823">
    <property type="entry name" value="SXP/RAL-2_related"/>
</dbReference>
<dbReference type="EMBL" id="UZAH01000799">
    <property type="protein sequence ID" value="VDO19262.1"/>
    <property type="molecule type" value="Genomic_DNA"/>
</dbReference>
<dbReference type="WBParaSite" id="HPBE_0000087901-mRNA-1">
    <property type="protein sequence ID" value="HPBE_0000087901-mRNA-1"/>
    <property type="gene ID" value="HPBE_0000087901"/>
</dbReference>